<dbReference type="GeneID" id="40924272"/>
<dbReference type="AlphaFoldDB" id="D3HNA5"/>
<dbReference type="InterPro" id="IPR013783">
    <property type="entry name" value="Ig-like_fold"/>
</dbReference>
<dbReference type="OrthoDB" id="7061668at2"/>
<dbReference type="SUPFAM" id="SSF49870">
    <property type="entry name" value="Osmotin, thaumatin-like protein"/>
    <property type="match status" value="1"/>
</dbReference>
<dbReference type="KEGG" id="llo:LLO_0044"/>
<organism evidence="2 3">
    <name type="scientific">Legionella longbeachae serogroup 1 (strain NSW150)</name>
    <dbReference type="NCBI Taxonomy" id="661367"/>
    <lineage>
        <taxon>Bacteria</taxon>
        <taxon>Pseudomonadati</taxon>
        <taxon>Pseudomonadota</taxon>
        <taxon>Gammaproteobacteria</taxon>
        <taxon>Legionellales</taxon>
        <taxon>Legionellaceae</taxon>
        <taxon>Legionella</taxon>
    </lineage>
</organism>
<feature type="compositionally biased region" description="Pro residues" evidence="1">
    <location>
        <begin position="657"/>
        <end position="674"/>
    </location>
</feature>
<evidence type="ECO:0000256" key="1">
    <source>
        <dbReference type="SAM" id="MobiDB-lite"/>
    </source>
</evidence>
<dbReference type="PROSITE" id="PS51367">
    <property type="entry name" value="THAUMATIN_2"/>
    <property type="match status" value="1"/>
</dbReference>
<dbReference type="Pfam" id="PF00314">
    <property type="entry name" value="Thaumatin"/>
    <property type="match status" value="1"/>
</dbReference>
<evidence type="ECO:0000313" key="3">
    <source>
        <dbReference type="Proteomes" id="UP000001060"/>
    </source>
</evidence>
<dbReference type="PANTHER" id="PTHR31048">
    <property type="entry name" value="OS03G0233200 PROTEIN"/>
    <property type="match status" value="1"/>
</dbReference>
<dbReference type="Gene3D" id="2.60.40.10">
    <property type="entry name" value="Immunoglobulins"/>
    <property type="match status" value="2"/>
</dbReference>
<dbReference type="InterPro" id="IPR001938">
    <property type="entry name" value="Thaumatin"/>
</dbReference>
<dbReference type="RefSeq" id="WP_003633792.1">
    <property type="nucleotide sequence ID" value="NC_013861.1"/>
</dbReference>
<protein>
    <submittedName>
        <fullName evidence="2">Thaumatin domain-containing protein</fullName>
    </submittedName>
</protein>
<proteinExistence type="predicted"/>
<gene>
    <name evidence="2" type="ordered locus">LLO_0044</name>
</gene>
<dbReference type="Proteomes" id="UP000001060">
    <property type="component" value="Chromosome"/>
</dbReference>
<dbReference type="HOGENOM" id="CLU_352951_0_0_6"/>
<dbReference type="STRING" id="661367.LLO_0044"/>
<dbReference type="Gene3D" id="2.60.110.10">
    <property type="entry name" value="Thaumatin"/>
    <property type="match status" value="2"/>
</dbReference>
<feature type="region of interest" description="Disordered" evidence="1">
    <location>
        <begin position="652"/>
        <end position="675"/>
    </location>
</feature>
<reference evidence="2 3" key="1">
    <citation type="journal article" date="2010" name="PLoS Genet.">
        <title>Analysis of the Legionella longbeachae genome and transcriptome uncovers unique strategies to cause Legionnaires' disease.</title>
        <authorList>
            <person name="Cazalet C."/>
            <person name="Gomez-Valero L."/>
            <person name="Rusniok C."/>
            <person name="Lomma M."/>
            <person name="Dervins-Ravault D."/>
            <person name="Newton H."/>
            <person name="Sansom F."/>
            <person name="Jarraud S."/>
            <person name="Zidane N."/>
            <person name="Ma L."/>
            <person name="Bouchier C."/>
            <person name="Etienne J."/>
            <person name="Hartland E."/>
            <person name="Buchrieser C."/>
        </authorList>
    </citation>
    <scope>NUCLEOTIDE SEQUENCE [LARGE SCALE GENOMIC DNA]</scope>
    <source>
        <strain evidence="2 3">NSW150</strain>
    </source>
</reference>
<dbReference type="EMBL" id="FN650140">
    <property type="protein sequence ID" value="CBJ10367.1"/>
    <property type="molecule type" value="Genomic_DNA"/>
</dbReference>
<sequence length="909" mass="94847">MDIMRTNTALLLSMVLMKGYAAVDPVAWSLSPKTGFPQVNPGETTSVVYTLTVNPRFPRPVVLHTQFNKIGGTFAITDTCNNVTVKPGGNCQVTIRFTATDATPSSIQMNYEYNNNVIRLSRLNTSVTDNQSNVMGTISNLPAEFTLSNPEQQPVFTVTYTNKGSASVTGYAGTPAGTNLLSAAPESVATVSVVAGGNSCGKSNNPITLAPGASCSISGRLTPHAVGNLIVAGLFTFNNGNNTVNPTGKTKVVENQPDVVGDITNLPAQFTLSNPEQQPIFKVTYTNNGSTSITGYAGNMAGTNLLSATPESVATVSVVPDGNNCGTVNGPITLAPGKNCSISGQLTPHAVGNLKVAGLFTYNNGANTVNPTENTQVVNGSGQCKLLGSVNIPFHNPTYQYSDNVLQFKFTNSCTTAVTLGAVTFPPTGPSATVTPADQYDGCSNVTLAANDSCTVLVSVIPQTTGSLTVSATVTADSNQVVVPATTTVQSPGYTHKVTFINQCPFAVWYGVSQPSGSVDPTPNPSPLAYFLSPQVDGNLSASKSITIQGSYNGQFFPRTGCSLKGSSFICATGDCASGSNAQCPSGTVYEPYTRIEETFTANTQGGYDIALINGASIPAELKGLGPQTSLSSSPAAPYVCSGAGAPIQAQYSPFTPQYPPPPPPQGPKNPPATPLGNCPWQYTAPMSSPLFNFVTNGTTVTDCSTCPALSSVCGLAFETTPAAGNIVLACGNLIGYWTINQLCSGNVTYKGANPAMNPSAVFNCNSPISNYSSQSYPAGTTAYSLYACVPNGASLDSCYNNTNTTCCGARDWNDGTYLTWQTQQSYFQNPDWVNGGSGSGKLTLSPTPLESIQWLKEACPTAYSYPFDDHAGTFNCDSSDPQQQNHVNMDFEIVFCPGGVIGDLSQNP</sequence>
<evidence type="ECO:0000313" key="2">
    <source>
        <dbReference type="EMBL" id="CBJ10367.1"/>
    </source>
</evidence>
<name>D3HNA5_LEGLN</name>
<accession>D3HNA5</accession>
<dbReference type="InterPro" id="IPR037176">
    <property type="entry name" value="Osmotin/thaumatin-like_sf"/>
</dbReference>
<keyword evidence="3" id="KW-1185">Reference proteome</keyword>
<dbReference type="eggNOG" id="ENOG50343S2">
    <property type="taxonomic scope" value="Bacteria"/>
</dbReference>